<proteinExistence type="predicted"/>
<evidence type="ECO:0000256" key="1">
    <source>
        <dbReference type="ARBA" id="ARBA00022723"/>
    </source>
</evidence>
<name>A0A5C5WXS9_9PLAN</name>
<dbReference type="InterPro" id="IPR058240">
    <property type="entry name" value="rSAM_sf"/>
</dbReference>
<comment type="caution">
    <text evidence="5">The sequence shown here is derived from an EMBL/GenBank/DDBJ whole genome shotgun (WGS) entry which is preliminary data.</text>
</comment>
<evidence type="ECO:0000313" key="5">
    <source>
        <dbReference type="EMBL" id="TWT55467.1"/>
    </source>
</evidence>
<gene>
    <name evidence="5" type="ORF">KOR42_28530</name>
</gene>
<dbReference type="InterPro" id="IPR040086">
    <property type="entry name" value="MJ0683-like"/>
</dbReference>
<dbReference type="EMBL" id="SIHI01000004">
    <property type="protein sequence ID" value="TWT55467.1"/>
    <property type="molecule type" value="Genomic_DNA"/>
</dbReference>
<dbReference type="Pfam" id="PF04055">
    <property type="entry name" value="Radical_SAM"/>
    <property type="match status" value="1"/>
</dbReference>
<evidence type="ECO:0000256" key="2">
    <source>
        <dbReference type="ARBA" id="ARBA00023004"/>
    </source>
</evidence>
<dbReference type="PANTHER" id="PTHR43432">
    <property type="entry name" value="SLR0285 PROTEIN"/>
    <property type="match status" value="1"/>
</dbReference>
<dbReference type="AlphaFoldDB" id="A0A5C5WXS9"/>
<keyword evidence="6" id="KW-1185">Reference proteome</keyword>
<organism evidence="5 6">
    <name type="scientific">Thalassoglobus neptunius</name>
    <dbReference type="NCBI Taxonomy" id="1938619"/>
    <lineage>
        <taxon>Bacteria</taxon>
        <taxon>Pseudomonadati</taxon>
        <taxon>Planctomycetota</taxon>
        <taxon>Planctomycetia</taxon>
        <taxon>Planctomycetales</taxon>
        <taxon>Planctomycetaceae</taxon>
        <taxon>Thalassoglobus</taxon>
    </lineage>
</organism>
<keyword evidence="1" id="KW-0479">Metal-binding</keyword>
<sequence>MKFNAAKLLRDFLARDKWVPEPIIFSGVTDCYQPAEHEFRLTQKCLELANQCHQPVSIITKNALVLREIDLLREMASRNLVHVNISVTTLDVELARVMEPRTSIPTSRLRAVQTLADAGVPVRVMVAPIIPGLNDHEIPPILKAAREAGADDARYVLLRLPATVEPVFQEWLERTQPTRHERVNQRVRQTRDGQLSDATWRQRMVGTGEIANQIRSIFKVFRKKFGFSNLPELDVSQFVRPTPANGQMRLFDI</sequence>
<reference evidence="5 6" key="1">
    <citation type="submission" date="2019-02" db="EMBL/GenBank/DDBJ databases">
        <title>Deep-cultivation of Planctomycetes and their phenomic and genomic characterization uncovers novel biology.</title>
        <authorList>
            <person name="Wiegand S."/>
            <person name="Jogler M."/>
            <person name="Boedeker C."/>
            <person name="Pinto D."/>
            <person name="Vollmers J."/>
            <person name="Rivas-Marin E."/>
            <person name="Kohn T."/>
            <person name="Peeters S.H."/>
            <person name="Heuer A."/>
            <person name="Rast P."/>
            <person name="Oberbeckmann S."/>
            <person name="Bunk B."/>
            <person name="Jeske O."/>
            <person name="Meyerdierks A."/>
            <person name="Storesund J.E."/>
            <person name="Kallscheuer N."/>
            <person name="Luecker S."/>
            <person name="Lage O.M."/>
            <person name="Pohl T."/>
            <person name="Merkel B.J."/>
            <person name="Hornburger P."/>
            <person name="Mueller R.-W."/>
            <person name="Bruemmer F."/>
            <person name="Labrenz M."/>
            <person name="Spormann A.M."/>
            <person name="Op Den Camp H."/>
            <person name="Overmann J."/>
            <person name="Amann R."/>
            <person name="Jetten M.S.M."/>
            <person name="Mascher T."/>
            <person name="Medema M.H."/>
            <person name="Devos D.P."/>
            <person name="Kaster A.-K."/>
            <person name="Ovreas L."/>
            <person name="Rohde M."/>
            <person name="Galperin M.Y."/>
            <person name="Jogler C."/>
        </authorList>
    </citation>
    <scope>NUCLEOTIDE SEQUENCE [LARGE SCALE GENOMIC DNA]</scope>
    <source>
        <strain evidence="5 6">KOR42</strain>
    </source>
</reference>
<dbReference type="GO" id="GO:0051536">
    <property type="term" value="F:iron-sulfur cluster binding"/>
    <property type="evidence" value="ECO:0007669"/>
    <property type="project" value="UniProtKB-KW"/>
</dbReference>
<dbReference type="GO" id="GO:0003824">
    <property type="term" value="F:catalytic activity"/>
    <property type="evidence" value="ECO:0007669"/>
    <property type="project" value="InterPro"/>
</dbReference>
<dbReference type="GO" id="GO:0046872">
    <property type="term" value="F:metal ion binding"/>
    <property type="evidence" value="ECO:0007669"/>
    <property type="project" value="UniProtKB-KW"/>
</dbReference>
<evidence type="ECO:0000259" key="4">
    <source>
        <dbReference type="Pfam" id="PF04055"/>
    </source>
</evidence>
<dbReference type="PANTHER" id="PTHR43432:SF3">
    <property type="entry name" value="SLR0285 PROTEIN"/>
    <property type="match status" value="1"/>
</dbReference>
<keyword evidence="3" id="KW-0411">Iron-sulfur</keyword>
<dbReference type="SUPFAM" id="SSF102114">
    <property type="entry name" value="Radical SAM enzymes"/>
    <property type="match status" value="1"/>
</dbReference>
<keyword evidence="2" id="KW-0408">Iron</keyword>
<dbReference type="InterPro" id="IPR007197">
    <property type="entry name" value="rSAM"/>
</dbReference>
<accession>A0A5C5WXS9</accession>
<evidence type="ECO:0000313" key="6">
    <source>
        <dbReference type="Proteomes" id="UP000317243"/>
    </source>
</evidence>
<dbReference type="Gene3D" id="3.80.30.30">
    <property type="match status" value="1"/>
</dbReference>
<evidence type="ECO:0000256" key="3">
    <source>
        <dbReference type="ARBA" id="ARBA00023014"/>
    </source>
</evidence>
<feature type="domain" description="Radical SAM core" evidence="4">
    <location>
        <begin position="21"/>
        <end position="143"/>
    </location>
</feature>
<protein>
    <submittedName>
        <fullName evidence="5">Radical SAM superfamily protein</fullName>
    </submittedName>
</protein>
<dbReference type="Proteomes" id="UP000317243">
    <property type="component" value="Unassembled WGS sequence"/>
</dbReference>